<evidence type="ECO:0000313" key="4">
    <source>
        <dbReference type="Proteomes" id="UP000750711"/>
    </source>
</evidence>
<dbReference type="SUPFAM" id="SSF81383">
    <property type="entry name" value="F-box domain"/>
    <property type="match status" value="1"/>
</dbReference>
<dbReference type="InterPro" id="IPR039719">
    <property type="entry name" value="FBXO28"/>
</dbReference>
<dbReference type="SMART" id="SM00256">
    <property type="entry name" value="FBOX"/>
    <property type="match status" value="1"/>
</dbReference>
<reference evidence="3" key="1">
    <citation type="submission" date="2021-03" db="EMBL/GenBank/DDBJ databases">
        <title>Comparative genomics and phylogenomic investigation of the class Geoglossomycetes provide insights into ecological specialization and systematics.</title>
        <authorList>
            <person name="Melie T."/>
            <person name="Pirro S."/>
            <person name="Miller A.N."/>
            <person name="Quandt A."/>
        </authorList>
    </citation>
    <scope>NUCLEOTIDE SEQUENCE</scope>
    <source>
        <strain evidence="3">CAQ_001_2017</strain>
    </source>
</reference>
<keyword evidence="4" id="KW-1185">Reference proteome</keyword>
<dbReference type="InterPro" id="IPR001810">
    <property type="entry name" value="F-box_dom"/>
</dbReference>
<dbReference type="Pfam" id="PF12937">
    <property type="entry name" value="F-box-like"/>
    <property type="match status" value="1"/>
</dbReference>
<evidence type="ECO:0000259" key="2">
    <source>
        <dbReference type="PROSITE" id="PS50181"/>
    </source>
</evidence>
<dbReference type="Gene3D" id="1.20.1280.50">
    <property type="match status" value="1"/>
</dbReference>
<protein>
    <recommendedName>
        <fullName evidence="2">F-box domain-containing protein</fullName>
    </recommendedName>
</protein>
<dbReference type="PROSITE" id="PS50181">
    <property type="entry name" value="FBOX"/>
    <property type="match status" value="1"/>
</dbReference>
<gene>
    <name evidence="3" type="ORF">GP486_006131</name>
</gene>
<sequence length="626" mass="69172">MDKLPSEIVFHIASFLDVCSLVKLQLTSRRFLSIFRDEQLWKAICFEDSPAERLRRRNLAFQKAVAGLVPPSSEARDTRNRTRSPNHHTGRSRKQRALANWDPSYPTEKVDWYQEYIHRHGPISSSWLQKPFDDMGGGRCREARGLGVLKGLSGEDCGDVTVVAPLDDGSVCLWDLRRSGRGGKNKQGSILARSGPGLLSVSGEHTGREQARAAMASTGVVECVGVDSMRKRAYFAVQSGLNEVDLQTLQVISHTRFPSSISALSEAQAEVPLTVGTTQSLHLHDTRTSGASGAIAGGVEERCDPVVKFPAPNARRSAFPALFDGRPDVATYASLFQPGPLSILHSHGAGDLWDGNGDIYVAGRFPSILRYDRRMWPKLRATIYSGARLCGLTALPYTIMPLDYTSTPPEEDRPVREEAEVVPGTTLIACGEYSGKGSLELYGTAVECGHPDHLRSRYPSFKNRRTASASKLLSVATHGARIVVSDGDGMIKWMERDGNLEVRRWRMNEGSEGETGGLFARMPITALDHESGGVVRKILPINGGGDGKRLNQDDLLLWTGERIGLVSFTQNPHFLPADFDERVETAEERLKRREERRYHQAMRLALEMQADEVRFVRGLEPVTSPD</sequence>
<comment type="caution">
    <text evidence="3">The sequence shown here is derived from an EMBL/GenBank/DDBJ whole genome shotgun (WGS) entry which is preliminary data.</text>
</comment>
<evidence type="ECO:0000313" key="3">
    <source>
        <dbReference type="EMBL" id="KAH0555924.1"/>
    </source>
</evidence>
<feature type="compositionally biased region" description="Basic residues" evidence="1">
    <location>
        <begin position="81"/>
        <end position="96"/>
    </location>
</feature>
<dbReference type="GO" id="GO:0000209">
    <property type="term" value="P:protein polyubiquitination"/>
    <property type="evidence" value="ECO:0007669"/>
    <property type="project" value="TreeGrafter"/>
</dbReference>
<feature type="region of interest" description="Disordered" evidence="1">
    <location>
        <begin position="71"/>
        <end position="98"/>
    </location>
</feature>
<dbReference type="PANTHER" id="PTHR13252">
    <property type="entry name" value="F-BOX ONLY PROTEIN 28"/>
    <property type="match status" value="1"/>
</dbReference>
<dbReference type="AlphaFoldDB" id="A0A9P8L7X3"/>
<name>A0A9P8L7X3_9PEZI</name>
<feature type="domain" description="F-box" evidence="2">
    <location>
        <begin position="1"/>
        <end position="44"/>
    </location>
</feature>
<accession>A0A9P8L7X3</accession>
<dbReference type="InterPro" id="IPR036047">
    <property type="entry name" value="F-box-like_dom_sf"/>
</dbReference>
<proteinExistence type="predicted"/>
<organism evidence="3 4">
    <name type="scientific">Trichoglossum hirsutum</name>
    <dbReference type="NCBI Taxonomy" id="265104"/>
    <lineage>
        <taxon>Eukaryota</taxon>
        <taxon>Fungi</taxon>
        <taxon>Dikarya</taxon>
        <taxon>Ascomycota</taxon>
        <taxon>Pezizomycotina</taxon>
        <taxon>Geoglossomycetes</taxon>
        <taxon>Geoglossales</taxon>
        <taxon>Geoglossaceae</taxon>
        <taxon>Trichoglossum</taxon>
    </lineage>
</organism>
<dbReference type="PANTHER" id="PTHR13252:SF9">
    <property type="entry name" value="F-BOX ONLY PROTEIN 28"/>
    <property type="match status" value="1"/>
</dbReference>
<evidence type="ECO:0000256" key="1">
    <source>
        <dbReference type="SAM" id="MobiDB-lite"/>
    </source>
</evidence>
<dbReference type="Proteomes" id="UP000750711">
    <property type="component" value="Unassembled WGS sequence"/>
</dbReference>
<dbReference type="EMBL" id="JAGHQM010001298">
    <property type="protein sequence ID" value="KAH0555924.1"/>
    <property type="molecule type" value="Genomic_DNA"/>
</dbReference>